<accession>A0A0H5C5X1</accession>
<dbReference type="EMBL" id="CDQK01000004">
    <property type="protein sequence ID" value="CEP23550.1"/>
    <property type="molecule type" value="Genomic_DNA"/>
</dbReference>
<dbReference type="FunFam" id="3.40.225.10:FF:000009">
    <property type="entry name" value="Class II aldolase/adducin N-terminal"/>
    <property type="match status" value="1"/>
</dbReference>
<feature type="region of interest" description="Disordered" evidence="1">
    <location>
        <begin position="1"/>
        <end position="32"/>
    </location>
</feature>
<dbReference type="SMART" id="SM01007">
    <property type="entry name" value="Aldolase_II"/>
    <property type="match status" value="1"/>
</dbReference>
<evidence type="ECO:0000259" key="2">
    <source>
        <dbReference type="SMART" id="SM01007"/>
    </source>
</evidence>
<dbReference type="AlphaFoldDB" id="A0A0H5C5X1"/>
<proteinExistence type="predicted"/>
<dbReference type="GO" id="GO:0005856">
    <property type="term" value="C:cytoskeleton"/>
    <property type="evidence" value="ECO:0007669"/>
    <property type="project" value="TreeGrafter"/>
</dbReference>
<feature type="compositionally biased region" description="Polar residues" evidence="1">
    <location>
        <begin position="15"/>
        <end position="25"/>
    </location>
</feature>
<reference evidence="4" key="1">
    <citation type="journal article" date="2015" name="J. Biotechnol.">
        <title>The structure of the Cyberlindnera jadinii genome and its relation to Candida utilis analyzed by the occurrence of single nucleotide polymorphisms.</title>
        <authorList>
            <person name="Rupp O."/>
            <person name="Brinkrolf K."/>
            <person name="Buerth C."/>
            <person name="Kunigo M."/>
            <person name="Schneider J."/>
            <person name="Jaenicke S."/>
            <person name="Goesmann A."/>
            <person name="Puehler A."/>
            <person name="Jaeger K.-E."/>
            <person name="Ernst J.F."/>
        </authorList>
    </citation>
    <scope>NUCLEOTIDE SEQUENCE [LARGE SCALE GENOMIC DNA]</scope>
    <source>
        <strain evidence="4">ATCC 18201 / CBS 1600 / BCRC 20928 / JCM 3617 / NBRC 0987 / NRRL Y-1542</strain>
    </source>
</reference>
<gene>
    <name evidence="3" type="primary">ALD1</name>
    <name evidence="3" type="ORF">BN1211_4162</name>
</gene>
<evidence type="ECO:0000313" key="3">
    <source>
        <dbReference type="EMBL" id="CEP23550.1"/>
    </source>
</evidence>
<dbReference type="Proteomes" id="UP000038830">
    <property type="component" value="Unassembled WGS sequence"/>
</dbReference>
<dbReference type="InterPro" id="IPR001303">
    <property type="entry name" value="Aldolase_II/adducin_N"/>
</dbReference>
<dbReference type="PANTHER" id="PTHR10672">
    <property type="entry name" value="ADDUCIN"/>
    <property type="match status" value="1"/>
</dbReference>
<dbReference type="NCBIfam" id="NF004855">
    <property type="entry name" value="PRK06208.1"/>
    <property type="match status" value="1"/>
</dbReference>
<dbReference type="InterPro" id="IPR036409">
    <property type="entry name" value="Aldolase_II/adducin_N_sf"/>
</dbReference>
<organism evidence="3 4">
    <name type="scientific">Cyberlindnera jadinii (strain ATCC 18201 / CBS 1600 / BCRC 20928 / JCM 3617 / NBRC 0987 / NRRL Y-1542)</name>
    <name type="common">Torula yeast</name>
    <name type="synonym">Candida utilis</name>
    <dbReference type="NCBI Taxonomy" id="983966"/>
    <lineage>
        <taxon>Eukaryota</taxon>
        <taxon>Fungi</taxon>
        <taxon>Dikarya</taxon>
        <taxon>Ascomycota</taxon>
        <taxon>Saccharomycotina</taxon>
        <taxon>Saccharomycetes</taxon>
        <taxon>Phaffomycetales</taxon>
        <taxon>Phaffomycetaceae</taxon>
        <taxon>Cyberlindnera</taxon>
    </lineage>
</organism>
<dbReference type="Gene3D" id="3.40.225.10">
    <property type="entry name" value="Class II aldolase/adducin N-terminal domain"/>
    <property type="match status" value="1"/>
</dbReference>
<evidence type="ECO:0000313" key="4">
    <source>
        <dbReference type="Proteomes" id="UP000038830"/>
    </source>
</evidence>
<dbReference type="Pfam" id="PF00596">
    <property type="entry name" value="Aldolase_II"/>
    <property type="match status" value="1"/>
</dbReference>
<sequence>MSSTSTTAATTATTVGNATLHLSPNTKEHHHHHVLGEQGIHNLVQGQYPYRHKKPEFKDKYDERRWCLEHLAGAFRVFGRKGYAEGSAGHISVRDPVDPETFWINPLGTHFSLMKVSDLVHVDKEGRVIGGNLAAVNAAGFKIHSELHKARPDVNAACHTHSVWGKAYSTFGKPLEMINQDVCIFYKAHSVYENFGGVVLEKEEGINIAKAIGNGKGVILQNHGLLTVGETIDEAAYLFTLMERCCEVQMQVDKINPMFEKKIIDDEEAAYTYHMTSDPETLYTEFQPDYELELELTNGAFLK</sequence>
<name>A0A0H5C5X1_CYBJN</name>
<dbReference type="GO" id="GO:0051015">
    <property type="term" value="F:actin filament binding"/>
    <property type="evidence" value="ECO:0007669"/>
    <property type="project" value="TreeGrafter"/>
</dbReference>
<evidence type="ECO:0000256" key="1">
    <source>
        <dbReference type="SAM" id="MobiDB-lite"/>
    </source>
</evidence>
<protein>
    <submittedName>
        <fullName evidence="3">ALD1 protein</fullName>
    </submittedName>
</protein>
<dbReference type="PANTHER" id="PTHR10672:SF25">
    <property type="entry name" value="MEIOTICALLY UP-REGULATED GENE 14 PROTEIN"/>
    <property type="match status" value="1"/>
</dbReference>
<feature type="compositionally biased region" description="Low complexity" evidence="1">
    <location>
        <begin position="1"/>
        <end position="14"/>
    </location>
</feature>
<dbReference type="SUPFAM" id="SSF53639">
    <property type="entry name" value="AraD/HMP-PK domain-like"/>
    <property type="match status" value="1"/>
</dbReference>
<dbReference type="InterPro" id="IPR051017">
    <property type="entry name" value="Aldolase-II_Adducin_sf"/>
</dbReference>
<feature type="domain" description="Class II aldolase/adducin N-terminal" evidence="2">
    <location>
        <begin position="69"/>
        <end position="250"/>
    </location>
</feature>